<dbReference type="InterPro" id="IPR023804">
    <property type="entry name" value="DUF3792_TM"/>
</dbReference>
<dbReference type="EMBL" id="CP017703">
    <property type="protein sequence ID" value="ASS92024.1"/>
    <property type="molecule type" value="Genomic_DNA"/>
</dbReference>
<dbReference type="AlphaFoldDB" id="A0A161WC63"/>
<name>A0A161WC63_9BACI</name>
<accession>A0A161WC63</accession>
<protein>
    <submittedName>
        <fullName evidence="1">Uncharacterized protein</fullName>
    </submittedName>
</protein>
<dbReference type="RefSeq" id="WP_066249537.1">
    <property type="nucleotide sequence ID" value="NZ_CP017703.1"/>
</dbReference>
<dbReference type="Proteomes" id="UP000214606">
    <property type="component" value="Chromosome"/>
</dbReference>
<reference evidence="1 2" key="1">
    <citation type="submission" date="2016-10" db="EMBL/GenBank/DDBJ databases">
        <title>The whole genome sequencing and assembly of Aeribacillus pallidus KCTC3564 strain.</title>
        <authorList>
            <person name="Lee Y.-J."/>
            <person name="Park M.-K."/>
            <person name="Yi H."/>
            <person name="Bahn Y.-S."/>
            <person name="Kim J.F."/>
            <person name="Lee D.-W."/>
        </authorList>
    </citation>
    <scope>NUCLEOTIDE SEQUENCE [LARGE SCALE GENOMIC DNA]</scope>
    <source>
        <strain evidence="1 2">KCTC3564</strain>
    </source>
</reference>
<dbReference type="NCBIfam" id="TIGR04086">
    <property type="entry name" value="TIGR04086_membr"/>
    <property type="match status" value="1"/>
</dbReference>
<accession>A0A223E9U3</accession>
<gene>
    <name evidence="1" type="ORF">AP3564_18755</name>
</gene>
<dbReference type="Pfam" id="PF12670">
    <property type="entry name" value="DUF3792"/>
    <property type="match status" value="1"/>
</dbReference>
<proteinExistence type="predicted"/>
<evidence type="ECO:0000313" key="2">
    <source>
        <dbReference type="Proteomes" id="UP000214606"/>
    </source>
</evidence>
<organism evidence="1 2">
    <name type="scientific">Aeribacillus pallidus</name>
    <dbReference type="NCBI Taxonomy" id="33936"/>
    <lineage>
        <taxon>Bacteria</taxon>
        <taxon>Bacillati</taxon>
        <taxon>Bacillota</taxon>
        <taxon>Bacilli</taxon>
        <taxon>Bacillales</taxon>
        <taxon>Bacillaceae</taxon>
        <taxon>Aeribacillus</taxon>
    </lineage>
</organism>
<dbReference type="GeneID" id="301126960"/>
<dbReference type="KEGG" id="apak:AP3564_18755"/>
<sequence length="129" mass="13874">MIEAKRWGKAVFYGVFTILIIALISSFLLSILLRFTSLTEDSLFWVITSISFLAVFIGGFIAGGKGKEKGWLLGGATAVAYTGIVLLFQFLGYGKTLSLESLLYHGGFLITSIVGGMLGVNISSPKRQA</sequence>
<evidence type="ECO:0000313" key="1">
    <source>
        <dbReference type="EMBL" id="ASS92024.1"/>
    </source>
</evidence>